<name>A0ABP7E8Q7_9ACTN</name>
<evidence type="ECO:0000313" key="4">
    <source>
        <dbReference type="EMBL" id="GAA3715837.1"/>
    </source>
</evidence>
<feature type="domain" description="STAS" evidence="3">
    <location>
        <begin position="11"/>
        <end position="122"/>
    </location>
</feature>
<accession>A0ABP7E8Q7</accession>
<comment type="similarity">
    <text evidence="1 2">Belongs to the anti-sigma-factor antagonist family.</text>
</comment>
<comment type="caution">
    <text evidence="4">The sequence shown here is derived from an EMBL/GenBank/DDBJ whole genome shotgun (WGS) entry which is preliminary data.</text>
</comment>
<evidence type="ECO:0000259" key="3">
    <source>
        <dbReference type="PROSITE" id="PS50801"/>
    </source>
</evidence>
<gene>
    <name evidence="4" type="ORF">GCM10023082_11920</name>
</gene>
<dbReference type="SUPFAM" id="SSF52091">
    <property type="entry name" value="SpoIIaa-like"/>
    <property type="match status" value="1"/>
</dbReference>
<protein>
    <recommendedName>
        <fullName evidence="2">Anti-sigma factor antagonist</fullName>
    </recommendedName>
</protein>
<dbReference type="PANTHER" id="PTHR33495">
    <property type="entry name" value="ANTI-SIGMA FACTOR ANTAGONIST TM_1081-RELATED-RELATED"/>
    <property type="match status" value="1"/>
</dbReference>
<evidence type="ECO:0000256" key="2">
    <source>
        <dbReference type="RuleBase" id="RU003749"/>
    </source>
</evidence>
<dbReference type="Proteomes" id="UP001499884">
    <property type="component" value="Unassembled WGS sequence"/>
</dbReference>
<dbReference type="InterPro" id="IPR003658">
    <property type="entry name" value="Anti-sigma_ant"/>
</dbReference>
<dbReference type="RefSeq" id="WP_345642089.1">
    <property type="nucleotide sequence ID" value="NZ_BAABEP010000004.1"/>
</dbReference>
<sequence length="136" mass="13840">MLPPPSADRAMELTSNREGTAVVLAVDGELDLDTVAPLADALAEAAEGQDGGRAGGPVVLDLSKVAFADSTTVNVLLRARAALGGRLRIASPSAFLRRLFDLIGLDEALPVYGSVSEALAVDDDPRSGSGVLGVGE</sequence>
<dbReference type="PANTHER" id="PTHR33495:SF2">
    <property type="entry name" value="ANTI-SIGMA FACTOR ANTAGONIST TM_1081-RELATED"/>
    <property type="match status" value="1"/>
</dbReference>
<evidence type="ECO:0000256" key="1">
    <source>
        <dbReference type="ARBA" id="ARBA00009013"/>
    </source>
</evidence>
<dbReference type="InterPro" id="IPR036513">
    <property type="entry name" value="STAS_dom_sf"/>
</dbReference>
<dbReference type="InterPro" id="IPR058548">
    <property type="entry name" value="MlaB-like_STAS"/>
</dbReference>
<evidence type="ECO:0000313" key="5">
    <source>
        <dbReference type="Proteomes" id="UP001499884"/>
    </source>
</evidence>
<reference evidence="5" key="1">
    <citation type="journal article" date="2019" name="Int. J. Syst. Evol. Microbiol.">
        <title>The Global Catalogue of Microorganisms (GCM) 10K type strain sequencing project: providing services to taxonomists for standard genome sequencing and annotation.</title>
        <authorList>
            <consortium name="The Broad Institute Genomics Platform"/>
            <consortium name="The Broad Institute Genome Sequencing Center for Infectious Disease"/>
            <person name="Wu L."/>
            <person name="Ma J."/>
        </authorList>
    </citation>
    <scope>NUCLEOTIDE SEQUENCE [LARGE SCALE GENOMIC DNA]</scope>
    <source>
        <strain evidence="5">JCM 30846</strain>
    </source>
</reference>
<keyword evidence="5" id="KW-1185">Reference proteome</keyword>
<proteinExistence type="inferred from homology"/>
<dbReference type="CDD" id="cd07043">
    <property type="entry name" value="STAS_anti-anti-sigma_factors"/>
    <property type="match status" value="1"/>
</dbReference>
<dbReference type="Gene3D" id="3.30.750.24">
    <property type="entry name" value="STAS domain"/>
    <property type="match status" value="1"/>
</dbReference>
<dbReference type="Pfam" id="PF13466">
    <property type="entry name" value="STAS_2"/>
    <property type="match status" value="1"/>
</dbReference>
<dbReference type="NCBIfam" id="TIGR00377">
    <property type="entry name" value="ant_ant_sig"/>
    <property type="match status" value="1"/>
</dbReference>
<dbReference type="EMBL" id="BAABEP010000004">
    <property type="protein sequence ID" value="GAA3715837.1"/>
    <property type="molecule type" value="Genomic_DNA"/>
</dbReference>
<dbReference type="InterPro" id="IPR002645">
    <property type="entry name" value="STAS_dom"/>
</dbReference>
<organism evidence="4 5">
    <name type="scientific">Streptomyces tremellae</name>
    <dbReference type="NCBI Taxonomy" id="1124239"/>
    <lineage>
        <taxon>Bacteria</taxon>
        <taxon>Bacillati</taxon>
        <taxon>Actinomycetota</taxon>
        <taxon>Actinomycetes</taxon>
        <taxon>Kitasatosporales</taxon>
        <taxon>Streptomycetaceae</taxon>
        <taxon>Streptomyces</taxon>
    </lineage>
</organism>
<dbReference type="PROSITE" id="PS50801">
    <property type="entry name" value="STAS"/>
    <property type="match status" value="1"/>
</dbReference>